<dbReference type="GO" id="GO:0004843">
    <property type="term" value="F:cysteine-type deubiquitinase activity"/>
    <property type="evidence" value="ECO:0007669"/>
    <property type="project" value="TreeGrafter"/>
</dbReference>
<dbReference type="InParanoid" id="A0A1X7VK32"/>
<proteinExistence type="predicted"/>
<dbReference type="InterPro" id="IPR038765">
    <property type="entry name" value="Papain-like_cys_pep_sf"/>
</dbReference>
<reference evidence="1" key="1">
    <citation type="submission" date="2017-05" db="UniProtKB">
        <authorList>
            <consortium name="EnsemblMetazoa"/>
        </authorList>
    </citation>
    <scope>IDENTIFICATION</scope>
</reference>
<dbReference type="eggNOG" id="ENOG502TDHT">
    <property type="taxonomic scope" value="Eukaryota"/>
</dbReference>
<dbReference type="InterPro" id="IPR050704">
    <property type="entry name" value="Peptidase_C85-like"/>
</dbReference>
<dbReference type="AlphaFoldDB" id="A0A1X7VK32"/>
<dbReference type="SUPFAM" id="SSF54001">
    <property type="entry name" value="Cysteine proteinases"/>
    <property type="match status" value="1"/>
</dbReference>
<sequence>MFLFVCCRDGKGKENKQRRITDKKRVRSGSRKLQSSYISRMTVTEYTKKPTITEKDTLKKELFHQKEIYDNSAVATVNCTEKQVVSQKWPENYAMIRNTEKGGTTNTEKQVLSQGKLLNMNQIREGGKSYPTNDYKLLLTDFLSQHIRVLHSTVPDGNCLFRALSQCLLKTEEHHYEVRNLVRFENLNWDVFAKHLPLGKSMKDHMTKICFPGSWGTDLEIIAATSHYKIPAYFCSVDNGTKIGHPIVCGSNDTEYIIDSSLAEGDIAQLTNLTISEANETEFDVYYAINDNEEDPFRIPNIDTVLYFQYSNAIDEFKKALSDQAVNACCSCERLLRKKSVTEAKYLDSEVWNILLDYIRENDPTALNKVMYICNHCKPTIRKNKVPARYVLDGLKCEQLPEELENLVEKTMETLNEVDIDSNHLPNPELYIIINGQPAKSNNVWSSLVDVNKIKAALRN</sequence>
<dbReference type="EnsemblMetazoa" id="Aqu2.1.40175_001">
    <property type="protein sequence ID" value="Aqu2.1.40175_001"/>
    <property type="gene ID" value="Aqu2.1.40175"/>
</dbReference>
<accession>A0A1X7VK32</accession>
<evidence type="ECO:0008006" key="2">
    <source>
        <dbReference type="Google" id="ProtNLM"/>
    </source>
</evidence>
<name>A0A1X7VK32_AMPQE</name>
<dbReference type="GO" id="GO:0016579">
    <property type="term" value="P:protein deubiquitination"/>
    <property type="evidence" value="ECO:0007669"/>
    <property type="project" value="TreeGrafter"/>
</dbReference>
<dbReference type="Gene3D" id="3.90.70.80">
    <property type="match status" value="1"/>
</dbReference>
<organism evidence="1">
    <name type="scientific">Amphimedon queenslandica</name>
    <name type="common">Sponge</name>
    <dbReference type="NCBI Taxonomy" id="400682"/>
    <lineage>
        <taxon>Eukaryota</taxon>
        <taxon>Metazoa</taxon>
        <taxon>Porifera</taxon>
        <taxon>Demospongiae</taxon>
        <taxon>Heteroscleromorpha</taxon>
        <taxon>Haplosclerida</taxon>
        <taxon>Niphatidae</taxon>
        <taxon>Amphimedon</taxon>
    </lineage>
</organism>
<dbReference type="PANTHER" id="PTHR12419">
    <property type="entry name" value="OTU DOMAIN CONTAINING PROTEIN"/>
    <property type="match status" value="1"/>
</dbReference>
<protein>
    <recommendedName>
        <fullName evidence="2">OTU domain-containing protein</fullName>
    </recommendedName>
</protein>
<evidence type="ECO:0000313" key="1">
    <source>
        <dbReference type="EnsemblMetazoa" id="Aqu2.1.40175_001"/>
    </source>
</evidence>